<sequence>MADVAVRLEEGDLNILHPLLVELAKNAFEEGVKFASDKMQYEKVLTNEDLAKIFGIAPATVSSKVIKYPDFPKIKDFQAKYPRDEVFKWIDNGGKLSD</sequence>
<name>W7DY44_9LIST</name>
<evidence type="ECO:0000313" key="1">
    <source>
        <dbReference type="EMBL" id="EUJ53840.1"/>
    </source>
</evidence>
<dbReference type="RefSeq" id="WP_052006791.1">
    <property type="nucleotide sequence ID" value="NZ_AODM01000037.1"/>
</dbReference>
<dbReference type="Proteomes" id="UP000019241">
    <property type="component" value="Unassembled WGS sequence"/>
</dbReference>
<dbReference type="EMBL" id="AODM01000037">
    <property type="protein sequence ID" value="EUJ53840.1"/>
    <property type="molecule type" value="Genomic_DNA"/>
</dbReference>
<proteinExistence type="predicted"/>
<comment type="caution">
    <text evidence="1">The sequence shown here is derived from an EMBL/GenBank/DDBJ whole genome shotgun (WGS) entry which is preliminary data.</text>
</comment>
<dbReference type="PATRIC" id="fig|1265822.4.peg.2135"/>
<dbReference type="AlphaFoldDB" id="W7DY44"/>
<accession>W7DY44</accession>
<gene>
    <name evidence="1" type="ORF">MCOL2_10545</name>
</gene>
<organism evidence="1 2">
    <name type="scientific">Listeria fleischmannii FSL S10-1203</name>
    <dbReference type="NCBI Taxonomy" id="1265822"/>
    <lineage>
        <taxon>Bacteria</taxon>
        <taxon>Bacillati</taxon>
        <taxon>Bacillota</taxon>
        <taxon>Bacilli</taxon>
        <taxon>Bacillales</taxon>
        <taxon>Listeriaceae</taxon>
        <taxon>Listeria</taxon>
    </lineage>
</organism>
<protein>
    <submittedName>
        <fullName evidence="1">Uncharacterized protein</fullName>
    </submittedName>
</protein>
<evidence type="ECO:0000313" key="2">
    <source>
        <dbReference type="Proteomes" id="UP000019241"/>
    </source>
</evidence>
<reference evidence="1 2" key="1">
    <citation type="submission" date="2012-12" db="EMBL/GenBank/DDBJ databases">
        <title>Novel taxa of Listeriaceae from agricultural environments in the United States.</title>
        <authorList>
            <person name="den Bakker H.C."/>
            <person name="Allred A."/>
            <person name="Warchocki S."/>
            <person name="Wright E.M."/>
            <person name="Burrell A."/>
            <person name="Nightingale K.K."/>
            <person name="Kephart D."/>
            <person name="Wiedmann M."/>
        </authorList>
    </citation>
    <scope>NUCLEOTIDE SEQUENCE [LARGE SCALE GENOMIC DNA]</scope>
    <source>
        <strain evidence="1 2">FSL S10-1203</strain>
    </source>
</reference>